<evidence type="ECO:0000313" key="1">
    <source>
        <dbReference type="EMBL" id="PIP33841.1"/>
    </source>
</evidence>
<evidence type="ECO:0000313" key="2">
    <source>
        <dbReference type="Proteomes" id="UP000230729"/>
    </source>
</evidence>
<sequence>MDLQKITKELKPVKGQRLSAWLMRFLVAHPDQLDQWAGKFTEVVTAKAIAIYRRRGVIEEHEVNQARFSSLVNACYRAPVFKPEEKK</sequence>
<dbReference type="EMBL" id="PCSD01000046">
    <property type="protein sequence ID" value="PIP33841.1"/>
    <property type="molecule type" value="Genomic_DNA"/>
</dbReference>
<protein>
    <submittedName>
        <fullName evidence="1">Uncharacterized protein</fullName>
    </submittedName>
</protein>
<accession>A0A2G9ZL64</accession>
<organism evidence="1 2">
    <name type="scientific">Candidatus Falkowbacteria bacterium CG23_combo_of_CG06-09_8_20_14_all_49_15</name>
    <dbReference type="NCBI Taxonomy" id="1974572"/>
    <lineage>
        <taxon>Bacteria</taxon>
        <taxon>Candidatus Falkowiibacteriota</taxon>
    </lineage>
</organism>
<dbReference type="AlphaFoldDB" id="A0A2G9ZL64"/>
<gene>
    <name evidence="1" type="ORF">COX22_02205</name>
</gene>
<name>A0A2G9ZL64_9BACT</name>
<dbReference type="Proteomes" id="UP000230729">
    <property type="component" value="Unassembled WGS sequence"/>
</dbReference>
<reference evidence="1 2" key="1">
    <citation type="submission" date="2017-09" db="EMBL/GenBank/DDBJ databases">
        <title>Depth-based differentiation of microbial function through sediment-hosted aquifers and enrichment of novel symbionts in the deep terrestrial subsurface.</title>
        <authorList>
            <person name="Probst A.J."/>
            <person name="Ladd B."/>
            <person name="Jarett J.K."/>
            <person name="Geller-Mcgrath D.E."/>
            <person name="Sieber C.M."/>
            <person name="Emerson J.B."/>
            <person name="Anantharaman K."/>
            <person name="Thomas B.C."/>
            <person name="Malmstrom R."/>
            <person name="Stieglmeier M."/>
            <person name="Klingl A."/>
            <person name="Woyke T."/>
            <person name="Ryan C.M."/>
            <person name="Banfield J.F."/>
        </authorList>
    </citation>
    <scope>NUCLEOTIDE SEQUENCE [LARGE SCALE GENOMIC DNA]</scope>
    <source>
        <strain evidence="1">CG23_combo_of_CG06-09_8_20_14_all_49_15</strain>
    </source>
</reference>
<proteinExistence type="predicted"/>
<comment type="caution">
    <text evidence="1">The sequence shown here is derived from an EMBL/GenBank/DDBJ whole genome shotgun (WGS) entry which is preliminary data.</text>
</comment>